<keyword evidence="10" id="KW-0449">Lipoprotein</keyword>
<dbReference type="Pfam" id="PF12704">
    <property type="entry name" value="MacB_PCD"/>
    <property type="match status" value="1"/>
</dbReference>
<dbReference type="GO" id="GO:0044874">
    <property type="term" value="P:lipoprotein localization to outer membrane"/>
    <property type="evidence" value="ECO:0007669"/>
    <property type="project" value="TreeGrafter"/>
</dbReference>
<gene>
    <name evidence="10" type="ORF">MNBD_GAMMA22-1551</name>
</gene>
<keyword evidence="6 7" id="KW-0472">Membrane</keyword>
<protein>
    <submittedName>
        <fullName evidence="10">Lipoprotein releasing system transmembrane protein LolC/LolE</fullName>
    </submittedName>
</protein>
<feature type="transmembrane region" description="Helical" evidence="7">
    <location>
        <begin position="318"/>
        <end position="344"/>
    </location>
</feature>
<keyword evidence="3" id="KW-1003">Cell membrane</keyword>
<dbReference type="GO" id="GO:0042953">
    <property type="term" value="P:lipoprotein transport"/>
    <property type="evidence" value="ECO:0007669"/>
    <property type="project" value="InterPro"/>
</dbReference>
<sequence>MFRPLAIYIGLRYTRAKRRNHFISFISFSSMLGIALGVAALITVLSVMNGFEKEVRSRILDMVAHMTISNYEGKLDNWESVIETVKKQPEVIAAAPYIQSQGMLIRGRYVRGAAIRGILPEQEPTVSNVGKKMLAGNIEDLVAGEYKILLGQGLARALGLGVGEKVTIVTPSTNVTPAGVSPRMKRFTVAGVFSVGHDFYDNSIAIIHLDDAKKLFRMKQQVTGVRVKLENLFLAPNTTARLAESVFSNLWIRDWSTYQSNWFRAVKREKIMIFLLLLLIVAVAAFNILSTLVMVVTDKQSDIAILRTLGATPRMVTNIFIVQGTIIGLVGTSLGTLGGVFLALNIDVVVPWIEKILGIQILDKSIYYISDLPSDLHWNDVGLIALVSFLICIFSTIYPAYRASRTQPADALRYE</sequence>
<evidence type="ECO:0000256" key="6">
    <source>
        <dbReference type="ARBA" id="ARBA00023136"/>
    </source>
</evidence>
<name>A0A3B0ZRM9_9ZZZZ</name>
<evidence type="ECO:0000313" key="10">
    <source>
        <dbReference type="EMBL" id="VAW91870.1"/>
    </source>
</evidence>
<dbReference type="AlphaFoldDB" id="A0A3B0ZRM9"/>
<feature type="transmembrane region" description="Helical" evidence="7">
    <location>
        <begin position="381"/>
        <end position="401"/>
    </location>
</feature>
<dbReference type="InterPro" id="IPR051447">
    <property type="entry name" value="Lipoprotein-release_system"/>
</dbReference>
<dbReference type="PANTHER" id="PTHR30489">
    <property type="entry name" value="LIPOPROTEIN-RELEASING SYSTEM TRANSMEMBRANE PROTEIN LOLE"/>
    <property type="match status" value="1"/>
</dbReference>
<feature type="domain" description="ABC3 transporter permease C-terminal" evidence="8">
    <location>
        <begin position="275"/>
        <end position="408"/>
    </location>
</feature>
<evidence type="ECO:0000256" key="4">
    <source>
        <dbReference type="ARBA" id="ARBA00022692"/>
    </source>
</evidence>
<evidence type="ECO:0000256" key="7">
    <source>
        <dbReference type="SAM" id="Phobius"/>
    </source>
</evidence>
<comment type="subcellular location">
    <subcellularLocation>
        <location evidence="1">Cell membrane</location>
        <topology evidence="1">Multi-pass membrane protein</topology>
    </subcellularLocation>
</comment>
<feature type="domain" description="MacB-like periplasmic core" evidence="9">
    <location>
        <begin position="27"/>
        <end position="231"/>
    </location>
</feature>
<dbReference type="InterPro" id="IPR003838">
    <property type="entry name" value="ABC3_permease_C"/>
</dbReference>
<accession>A0A3B0ZRM9</accession>
<dbReference type="PANTHER" id="PTHR30489:SF0">
    <property type="entry name" value="LIPOPROTEIN-RELEASING SYSTEM TRANSMEMBRANE PROTEIN LOLE"/>
    <property type="match status" value="1"/>
</dbReference>
<dbReference type="Pfam" id="PF02687">
    <property type="entry name" value="FtsX"/>
    <property type="match status" value="1"/>
</dbReference>
<evidence type="ECO:0000256" key="1">
    <source>
        <dbReference type="ARBA" id="ARBA00004651"/>
    </source>
</evidence>
<keyword evidence="4 7" id="KW-0812">Transmembrane</keyword>
<evidence type="ECO:0000259" key="9">
    <source>
        <dbReference type="Pfam" id="PF12704"/>
    </source>
</evidence>
<keyword evidence="5 7" id="KW-1133">Transmembrane helix</keyword>
<dbReference type="NCBIfam" id="TIGR02212">
    <property type="entry name" value="lolCE"/>
    <property type="match status" value="1"/>
</dbReference>
<evidence type="ECO:0000256" key="3">
    <source>
        <dbReference type="ARBA" id="ARBA00022475"/>
    </source>
</evidence>
<organism evidence="10">
    <name type="scientific">hydrothermal vent metagenome</name>
    <dbReference type="NCBI Taxonomy" id="652676"/>
    <lineage>
        <taxon>unclassified sequences</taxon>
        <taxon>metagenomes</taxon>
        <taxon>ecological metagenomes</taxon>
    </lineage>
</organism>
<feature type="transmembrane region" description="Helical" evidence="7">
    <location>
        <begin position="21"/>
        <end position="48"/>
    </location>
</feature>
<evidence type="ECO:0000256" key="5">
    <source>
        <dbReference type="ARBA" id="ARBA00022989"/>
    </source>
</evidence>
<reference evidence="10" key="1">
    <citation type="submission" date="2018-06" db="EMBL/GenBank/DDBJ databases">
        <authorList>
            <person name="Zhirakovskaya E."/>
        </authorList>
    </citation>
    <scope>NUCLEOTIDE SEQUENCE</scope>
</reference>
<keyword evidence="2" id="KW-0813">Transport</keyword>
<evidence type="ECO:0000256" key="2">
    <source>
        <dbReference type="ARBA" id="ARBA00022448"/>
    </source>
</evidence>
<dbReference type="InterPro" id="IPR011925">
    <property type="entry name" value="LolCE_TM"/>
</dbReference>
<dbReference type="EMBL" id="UOFS01000007">
    <property type="protein sequence ID" value="VAW91870.1"/>
    <property type="molecule type" value="Genomic_DNA"/>
</dbReference>
<evidence type="ECO:0000259" key="8">
    <source>
        <dbReference type="Pfam" id="PF02687"/>
    </source>
</evidence>
<dbReference type="InterPro" id="IPR025857">
    <property type="entry name" value="MacB_PCD"/>
</dbReference>
<proteinExistence type="predicted"/>
<dbReference type="GO" id="GO:0098797">
    <property type="term" value="C:plasma membrane protein complex"/>
    <property type="evidence" value="ECO:0007669"/>
    <property type="project" value="TreeGrafter"/>
</dbReference>
<feature type="transmembrane region" description="Helical" evidence="7">
    <location>
        <begin position="271"/>
        <end position="297"/>
    </location>
</feature>